<feature type="transmembrane region" description="Helical" evidence="1">
    <location>
        <begin position="50"/>
        <end position="76"/>
    </location>
</feature>
<accession>A0A8I6R973</accession>
<keyword evidence="1" id="KW-0812">Transmembrane</keyword>
<dbReference type="KEGG" id="clec:106660990"/>
<keyword evidence="1" id="KW-0472">Membrane</keyword>
<keyword evidence="3" id="KW-1185">Reference proteome</keyword>
<protein>
    <submittedName>
        <fullName evidence="2">Uncharacterized protein</fullName>
    </submittedName>
</protein>
<dbReference type="EnsemblMetazoa" id="XM_014384082.2">
    <property type="protein sequence ID" value="XP_014239568.1"/>
    <property type="gene ID" value="LOC106660990"/>
</dbReference>
<dbReference type="RefSeq" id="XP_014239568.1">
    <property type="nucleotide sequence ID" value="XM_014384082.2"/>
</dbReference>
<dbReference type="AlphaFoldDB" id="A0A8I6R973"/>
<keyword evidence="1" id="KW-1133">Transmembrane helix</keyword>
<organism evidence="2 3">
    <name type="scientific">Cimex lectularius</name>
    <name type="common">Bed bug</name>
    <name type="synonym">Acanthia lectularia</name>
    <dbReference type="NCBI Taxonomy" id="79782"/>
    <lineage>
        <taxon>Eukaryota</taxon>
        <taxon>Metazoa</taxon>
        <taxon>Ecdysozoa</taxon>
        <taxon>Arthropoda</taxon>
        <taxon>Hexapoda</taxon>
        <taxon>Insecta</taxon>
        <taxon>Pterygota</taxon>
        <taxon>Neoptera</taxon>
        <taxon>Paraneoptera</taxon>
        <taxon>Hemiptera</taxon>
        <taxon>Heteroptera</taxon>
        <taxon>Panheteroptera</taxon>
        <taxon>Cimicomorpha</taxon>
        <taxon>Cimicidae</taxon>
        <taxon>Cimex</taxon>
    </lineage>
</organism>
<reference evidence="2" key="1">
    <citation type="submission" date="2022-01" db="UniProtKB">
        <authorList>
            <consortium name="EnsemblMetazoa"/>
        </authorList>
    </citation>
    <scope>IDENTIFICATION</scope>
</reference>
<dbReference type="GeneID" id="106660990"/>
<sequence>MCTMTTCFFVLPLNVGVHLCVAFIVISGMFEVITNTILLADNYPLRVTDTLQQAIILFVLFIIYYIMLIADIIMHFIMSYSAHKKNHALMFITLLYAAGKTATEVLRLCITNLFFYVNTLFLFTMTSVSFSSWNTVFGKSWKPRTTMKTAIPSKGHQCGESSYFIRAEEVSFFVGRSSNISQ</sequence>
<feature type="transmembrane region" description="Helical" evidence="1">
    <location>
        <begin position="7"/>
        <end position="30"/>
    </location>
</feature>
<feature type="transmembrane region" description="Helical" evidence="1">
    <location>
        <begin position="88"/>
        <end position="107"/>
    </location>
</feature>
<name>A0A8I6R973_CIMLE</name>
<dbReference type="Proteomes" id="UP000494040">
    <property type="component" value="Unassembled WGS sequence"/>
</dbReference>
<evidence type="ECO:0000313" key="3">
    <source>
        <dbReference type="Proteomes" id="UP000494040"/>
    </source>
</evidence>
<evidence type="ECO:0000256" key="1">
    <source>
        <dbReference type="SAM" id="Phobius"/>
    </source>
</evidence>
<evidence type="ECO:0000313" key="2">
    <source>
        <dbReference type="EnsemblMetazoa" id="XP_014239568.1"/>
    </source>
</evidence>
<proteinExistence type="predicted"/>
<feature type="transmembrane region" description="Helical" evidence="1">
    <location>
        <begin position="113"/>
        <end position="137"/>
    </location>
</feature>